<protein>
    <submittedName>
        <fullName evidence="5">Outer membrane protein OmpA-like peptidoglycan-associated protein</fullName>
    </submittedName>
</protein>
<reference evidence="5 6" key="1">
    <citation type="submission" date="2018-08" db="EMBL/GenBank/DDBJ databases">
        <title>Genomic Encyclopedia of Archaeal and Bacterial Type Strains, Phase II (KMG-II): from individual species to whole genera.</title>
        <authorList>
            <person name="Goeker M."/>
        </authorList>
    </citation>
    <scope>NUCLEOTIDE SEQUENCE [LARGE SCALE GENOMIC DNA]</scope>
    <source>
        <strain evidence="5 6">DSM 2261</strain>
    </source>
</reference>
<dbReference type="SUPFAM" id="SSF103088">
    <property type="entry name" value="OmpA-like"/>
    <property type="match status" value="1"/>
</dbReference>
<feature type="chain" id="PRO_5047546491" evidence="3">
    <location>
        <begin position="31"/>
        <end position="431"/>
    </location>
</feature>
<proteinExistence type="predicted"/>
<gene>
    <name evidence="5" type="ORF">ATI61_113138</name>
</gene>
<name>A0ABX9JRB6_9BACT</name>
<organism evidence="5 6">
    <name type="scientific">Archangium gephyra</name>
    <dbReference type="NCBI Taxonomy" id="48"/>
    <lineage>
        <taxon>Bacteria</taxon>
        <taxon>Pseudomonadati</taxon>
        <taxon>Myxococcota</taxon>
        <taxon>Myxococcia</taxon>
        <taxon>Myxococcales</taxon>
        <taxon>Cystobacterineae</taxon>
        <taxon>Archangiaceae</taxon>
        <taxon>Archangium</taxon>
    </lineage>
</organism>
<evidence type="ECO:0000256" key="1">
    <source>
        <dbReference type="PROSITE-ProRule" id="PRU00473"/>
    </source>
</evidence>
<keyword evidence="6" id="KW-1185">Reference proteome</keyword>
<evidence type="ECO:0000313" key="5">
    <source>
        <dbReference type="EMBL" id="REG25074.1"/>
    </source>
</evidence>
<feature type="compositionally biased region" description="Pro residues" evidence="2">
    <location>
        <begin position="190"/>
        <end position="207"/>
    </location>
</feature>
<keyword evidence="3" id="KW-0732">Signal</keyword>
<sequence length="431" mass="46821">MRQRPGPPSLDSLLKPCVVALVLSVGVVHAAEPPSDEQVRAELDRQLSEMVNTPPPEMRLLFVGLDPQQYRLDEVHFTLDGEPLPTPPVERIGSPGPHVLVTRQLKDGPHTLVTNVVYMDASWNMFSPTSGLLWNLTSTLNFQTQNGLRVDVTATAVLMPEAKDPRRKVKLTHGVTMEMIAKLEEVALPELPPPPAKKAPAPQPAPTKAPRDPEPAPATPAPLAQQKAKVLVRVLSSLKPVAATVSLRGATTQQVSLKKGARAPVQVEVAPGDYVADVLAPGLLAQTRRVRLEGGSAQPLDFALVRAPKKALVKDKNGRVELPTPLRFPEAKPVPLPDSASLSQLVDLLVRNPTWRLRIEGHTHNQEGDEGARKQLSEARARAVAELLMAAGLEPSRLETEGLADTQPKAPNFTARGRELNRRVELLVLER</sequence>
<comment type="caution">
    <text evidence="5">The sequence shown here is derived from an EMBL/GenBank/DDBJ whole genome shotgun (WGS) entry which is preliminary data.</text>
</comment>
<evidence type="ECO:0000256" key="3">
    <source>
        <dbReference type="SAM" id="SignalP"/>
    </source>
</evidence>
<dbReference type="PANTHER" id="PTHR30329">
    <property type="entry name" value="STATOR ELEMENT OF FLAGELLAR MOTOR COMPLEX"/>
    <property type="match status" value="1"/>
</dbReference>
<dbReference type="CDD" id="cd07185">
    <property type="entry name" value="OmpA_C-like"/>
    <property type="match status" value="1"/>
</dbReference>
<accession>A0ABX9JRB6</accession>
<dbReference type="PANTHER" id="PTHR30329:SF21">
    <property type="entry name" value="LIPOPROTEIN YIAD-RELATED"/>
    <property type="match status" value="1"/>
</dbReference>
<dbReference type="EMBL" id="QUMU01000013">
    <property type="protein sequence ID" value="REG25074.1"/>
    <property type="molecule type" value="Genomic_DNA"/>
</dbReference>
<dbReference type="InterPro" id="IPR006665">
    <property type="entry name" value="OmpA-like"/>
</dbReference>
<evidence type="ECO:0000256" key="2">
    <source>
        <dbReference type="SAM" id="MobiDB-lite"/>
    </source>
</evidence>
<feature type="region of interest" description="Disordered" evidence="2">
    <location>
        <begin position="188"/>
        <end position="223"/>
    </location>
</feature>
<feature type="signal peptide" evidence="3">
    <location>
        <begin position="1"/>
        <end position="30"/>
    </location>
</feature>
<feature type="domain" description="OmpA-like" evidence="4">
    <location>
        <begin position="315"/>
        <end position="431"/>
    </location>
</feature>
<keyword evidence="1" id="KW-0472">Membrane</keyword>
<evidence type="ECO:0000259" key="4">
    <source>
        <dbReference type="PROSITE" id="PS51123"/>
    </source>
</evidence>
<evidence type="ECO:0000313" key="6">
    <source>
        <dbReference type="Proteomes" id="UP000256345"/>
    </source>
</evidence>
<dbReference type="PROSITE" id="PS51123">
    <property type="entry name" value="OMPA_2"/>
    <property type="match status" value="1"/>
</dbReference>
<dbReference type="Pfam" id="PF00691">
    <property type="entry name" value="OmpA"/>
    <property type="match status" value="1"/>
</dbReference>
<dbReference type="InterPro" id="IPR036737">
    <property type="entry name" value="OmpA-like_sf"/>
</dbReference>
<dbReference type="Proteomes" id="UP000256345">
    <property type="component" value="Unassembled WGS sequence"/>
</dbReference>
<dbReference type="InterPro" id="IPR050330">
    <property type="entry name" value="Bact_OuterMem_StrucFunc"/>
</dbReference>
<dbReference type="Gene3D" id="3.30.1330.60">
    <property type="entry name" value="OmpA-like domain"/>
    <property type="match status" value="1"/>
</dbReference>